<dbReference type="AlphaFoldDB" id="A0AAN7W856"/>
<gene>
    <name evidence="3" type="ORF">LTR97_011285</name>
</gene>
<evidence type="ECO:0000313" key="4">
    <source>
        <dbReference type="Proteomes" id="UP001310594"/>
    </source>
</evidence>
<dbReference type="InterPro" id="IPR010730">
    <property type="entry name" value="HET"/>
</dbReference>
<dbReference type="Pfam" id="PF08881">
    <property type="entry name" value="CVNH"/>
    <property type="match status" value="2"/>
</dbReference>
<dbReference type="Gene3D" id="2.30.60.10">
    <property type="entry name" value="Cyanovirin-N"/>
    <property type="match status" value="2"/>
</dbReference>
<evidence type="ECO:0000259" key="2">
    <source>
        <dbReference type="Pfam" id="PF08881"/>
    </source>
</evidence>
<dbReference type="PANTHER" id="PTHR24148">
    <property type="entry name" value="ANKYRIN REPEAT DOMAIN-CONTAINING PROTEIN 39 HOMOLOG-RELATED"/>
    <property type="match status" value="1"/>
</dbReference>
<dbReference type="InterPro" id="IPR036673">
    <property type="entry name" value="Cyanovirin-N_sf"/>
</dbReference>
<reference evidence="3" key="1">
    <citation type="submission" date="2023-08" db="EMBL/GenBank/DDBJ databases">
        <title>Black Yeasts Isolated from many extreme environments.</title>
        <authorList>
            <person name="Coleine C."/>
            <person name="Stajich J.E."/>
            <person name="Selbmann L."/>
        </authorList>
    </citation>
    <scope>NUCLEOTIDE SEQUENCE</scope>
    <source>
        <strain evidence="3">CCFEE 5810</strain>
    </source>
</reference>
<dbReference type="InterPro" id="IPR011058">
    <property type="entry name" value="Cyanovirin-N"/>
</dbReference>
<feature type="domain" description="Cyanovirin-N" evidence="2">
    <location>
        <begin position="134"/>
        <end position="196"/>
    </location>
</feature>
<accession>A0AAN7W856</accession>
<feature type="domain" description="Heterokaryon incompatibility" evidence="1">
    <location>
        <begin position="210"/>
        <end position="387"/>
    </location>
</feature>
<dbReference type="EMBL" id="JAVRQU010000020">
    <property type="protein sequence ID" value="KAK5692111.1"/>
    <property type="molecule type" value="Genomic_DNA"/>
</dbReference>
<dbReference type="SUPFAM" id="SSF51322">
    <property type="entry name" value="Cyanovirin-N"/>
    <property type="match status" value="2"/>
</dbReference>
<feature type="domain" description="Cyanovirin-N" evidence="2">
    <location>
        <begin position="53"/>
        <end position="118"/>
    </location>
</feature>
<protein>
    <recommendedName>
        <fullName evidence="5">Heterokaryon incompatibility domain-containing protein</fullName>
    </recommendedName>
</protein>
<dbReference type="InterPro" id="IPR052895">
    <property type="entry name" value="HetReg/Transcr_Mod"/>
</dbReference>
<organism evidence="3 4">
    <name type="scientific">Elasticomyces elasticus</name>
    <dbReference type="NCBI Taxonomy" id="574655"/>
    <lineage>
        <taxon>Eukaryota</taxon>
        <taxon>Fungi</taxon>
        <taxon>Dikarya</taxon>
        <taxon>Ascomycota</taxon>
        <taxon>Pezizomycotina</taxon>
        <taxon>Dothideomycetes</taxon>
        <taxon>Dothideomycetidae</taxon>
        <taxon>Mycosphaerellales</taxon>
        <taxon>Teratosphaeriaceae</taxon>
        <taxon>Elasticomyces</taxon>
    </lineage>
</organism>
<dbReference type="PANTHER" id="PTHR24148:SF64">
    <property type="entry name" value="HETEROKARYON INCOMPATIBILITY DOMAIN-CONTAINING PROTEIN"/>
    <property type="match status" value="1"/>
</dbReference>
<sequence>MASSPYKDLPDGHIRILALLPGEPASPLMVELKSWPLRPPLDVQLVSTVPCTECRDRGVGWEAHLDTLLGNKDGCFDVEGRNFSHSARRIGFEGGYLVAELATRDGRRWVPDKIPLNKLHVNVCTAVVRSLGFDGEMKQCSVDLNSQVGNADGRFDVGKDQGHFGETAKNITLHGTKLAADLVRVDGSDYHDEVDLYLVLLEAWRDSHGYEALSYCWGDPVLSQQLSTSSPGGTIPITESLHVCLRRLRVRDSVRYVWADAVSINQQYMAERNTQVQMMADIYKCSRRTLVWLGDAESGGPETLAFAALQGTFHRLDNDNDEGFYPNHNTTYQEWVSHLDKFLTEHKHCECCGEMFLGPHPGGTEALRAFVALLERPWFRRLWVVQEVTFAPHVQVMCGTHQAEWMDWERMCECLSTVLRRSPCEVADLDSRITKQRLEKVVELTNLKNFLDKKPRRHDGTEYELDDYFFAHNGLGLLGDPLCTEPLDRVFAIGAVFGFDRHDSLHVDYRLPAGEVYRRLYVHLFTRESHIKGLYPDQYDSMVFAGGAFLLSLVGTETQIDEALLGPSWVPNLHRLSAATDVKGRAYRTARSHAPGVFLDDRGSFSTMFKPHAPDNLWVRGRCFATIDAVLEDSTCPLPTGDKNEPLDMFDSSEGRALLECVLSCDQWTILSNHFPTEDFSQWVKRNLTASTDTVPSVAVIRSSLNYWVGATANSGLYRSGDLDPERKVASTSGKFGSLAASVPRTAQRGDQLCYFTGAPYPFVVRDNGDGTYRLLGDAFTDGIEELDLLNVDRDLYEHIMAAMQACDIEARARHERECDTEFTDSVGVEKEFQRLLDQVTVLIKQAYVDVGYMCLR</sequence>
<evidence type="ECO:0008006" key="5">
    <source>
        <dbReference type="Google" id="ProtNLM"/>
    </source>
</evidence>
<evidence type="ECO:0000259" key="1">
    <source>
        <dbReference type="Pfam" id="PF06985"/>
    </source>
</evidence>
<dbReference type="Pfam" id="PF06985">
    <property type="entry name" value="HET"/>
    <property type="match status" value="1"/>
</dbReference>
<dbReference type="Proteomes" id="UP001310594">
    <property type="component" value="Unassembled WGS sequence"/>
</dbReference>
<name>A0AAN7W856_9PEZI</name>
<dbReference type="Pfam" id="PF26639">
    <property type="entry name" value="Het-6_barrel"/>
    <property type="match status" value="1"/>
</dbReference>
<comment type="caution">
    <text evidence="3">The sequence shown here is derived from an EMBL/GenBank/DDBJ whole genome shotgun (WGS) entry which is preliminary data.</text>
</comment>
<proteinExistence type="predicted"/>
<evidence type="ECO:0000313" key="3">
    <source>
        <dbReference type="EMBL" id="KAK5692111.1"/>
    </source>
</evidence>